<evidence type="ECO:0000313" key="4">
    <source>
        <dbReference type="Proteomes" id="UP000549250"/>
    </source>
</evidence>
<name>A0A839T2N0_AZOMA</name>
<dbReference type="InterPro" id="IPR036680">
    <property type="entry name" value="SPOR-like_sf"/>
</dbReference>
<dbReference type="AlphaFoldDB" id="A0A839T2N0"/>
<dbReference type="InterPro" id="IPR007730">
    <property type="entry name" value="SPOR-like_dom"/>
</dbReference>
<dbReference type="Proteomes" id="UP000549250">
    <property type="component" value="Unassembled WGS sequence"/>
</dbReference>
<dbReference type="Gene3D" id="1.10.8.60">
    <property type="match status" value="1"/>
</dbReference>
<dbReference type="EMBL" id="JACHXI010000004">
    <property type="protein sequence ID" value="MBB3102910.1"/>
    <property type="molecule type" value="Genomic_DNA"/>
</dbReference>
<dbReference type="InterPro" id="IPR027417">
    <property type="entry name" value="P-loop_NTPase"/>
</dbReference>
<dbReference type="InterPro" id="IPR049945">
    <property type="entry name" value="AAA_22"/>
</dbReference>
<feature type="compositionally biased region" description="Basic and acidic residues" evidence="1">
    <location>
        <begin position="304"/>
        <end position="314"/>
    </location>
</feature>
<dbReference type="InterPro" id="IPR052026">
    <property type="entry name" value="ExeA_AAA_ATPase_DNA-bind"/>
</dbReference>
<accession>A0A839T2N0</accession>
<proteinExistence type="predicted"/>
<feature type="region of interest" description="Disordered" evidence="1">
    <location>
        <begin position="287"/>
        <end position="438"/>
    </location>
</feature>
<dbReference type="Pfam" id="PF13401">
    <property type="entry name" value="AAA_22"/>
    <property type="match status" value="1"/>
</dbReference>
<organism evidence="3 4">
    <name type="scientific">Azomonas macrocytogenes</name>
    <name type="common">Azotobacter macrocytogenes</name>
    <dbReference type="NCBI Taxonomy" id="69962"/>
    <lineage>
        <taxon>Bacteria</taxon>
        <taxon>Pseudomonadati</taxon>
        <taxon>Pseudomonadota</taxon>
        <taxon>Gammaproteobacteria</taxon>
        <taxon>Pseudomonadales</taxon>
        <taxon>Pseudomonadaceae</taxon>
        <taxon>Azomonas</taxon>
    </lineage>
</organism>
<protein>
    <submittedName>
        <fullName evidence="3">DamX protein</fullName>
    </submittedName>
</protein>
<reference evidence="3 4" key="1">
    <citation type="submission" date="2020-08" db="EMBL/GenBank/DDBJ databases">
        <title>Genomic Encyclopedia of Type Strains, Phase III (KMG-III): the genomes of soil and plant-associated and newly described type strains.</title>
        <authorList>
            <person name="Whitman W."/>
        </authorList>
    </citation>
    <scope>NUCLEOTIDE SEQUENCE [LARGE SCALE GENOMIC DNA]</scope>
    <source>
        <strain evidence="3 4">CECT 4462</strain>
    </source>
</reference>
<dbReference type="RefSeq" id="WP_183165877.1">
    <property type="nucleotide sequence ID" value="NZ_JACHXI010000004.1"/>
</dbReference>
<dbReference type="GO" id="GO:0042834">
    <property type="term" value="F:peptidoglycan binding"/>
    <property type="evidence" value="ECO:0007669"/>
    <property type="project" value="InterPro"/>
</dbReference>
<evidence type="ECO:0000256" key="1">
    <source>
        <dbReference type="SAM" id="MobiDB-lite"/>
    </source>
</evidence>
<sequence length="535" mass="57412">MTSLSAQEPYLGQYGFTHDPFAARVPGFKFYPAQRKPILGQLHHLARYSQLLLLVVGPRGSGKTLLRQALVASSNKQAVQSIVITPDGREAAVLKQVALALGCDGHAVGDVMAQIGQATLNGQEIYLLVDDADRLGREDIDSLLHLAIGGVEGRAHVFLFGEPSLVSRVNAQVDDKESFHVIELQRYSKEETRGYLALRLEGAGSDLDCLSDEQIERIHELSGGWPGEINRVAREILLDSPKEGPDAGRFSIDGWQLPLPLKHLLGIAVIMVGVVLALLFQGKSEKLPSPDGEQLVANTGVADSSREETGRSEENGGMPPVDAGEQPLIREPLAAAASSEDGDMPELSSDSLVGGVPGLPRVAEAPPVRAKVQQAQPATPIEAVPPRERATPPVASRTPPTPPVVQSSPKVPISESRPAVRPQAPAQPQTPAKNAPVTSRATGVAGWYLSQPGSNYLLQVLGTRSEQTAQSILRQHGSNYHYYVKQHEGKPLYVVTYGNFGNRQAAMAAIKTLPASLQSSKPWIRNFASIQAEAR</sequence>
<dbReference type="GO" id="GO:0016887">
    <property type="term" value="F:ATP hydrolysis activity"/>
    <property type="evidence" value="ECO:0007669"/>
    <property type="project" value="InterPro"/>
</dbReference>
<feature type="compositionally biased region" description="Low complexity" evidence="1">
    <location>
        <begin position="391"/>
        <end position="436"/>
    </location>
</feature>
<gene>
    <name evidence="3" type="ORF">FHR87_001298</name>
</gene>
<comment type="caution">
    <text evidence="3">The sequence shown here is derived from an EMBL/GenBank/DDBJ whole genome shotgun (WGS) entry which is preliminary data.</text>
</comment>
<dbReference type="Gene3D" id="3.30.70.1070">
    <property type="entry name" value="Sporulation related repeat"/>
    <property type="match status" value="1"/>
</dbReference>
<dbReference type="SUPFAM" id="SSF52540">
    <property type="entry name" value="P-loop containing nucleoside triphosphate hydrolases"/>
    <property type="match status" value="1"/>
</dbReference>
<dbReference type="PANTHER" id="PTHR35894:SF7">
    <property type="entry name" value="GENERAL SECRETION PATHWAY PROTEIN A-RELATED"/>
    <property type="match status" value="1"/>
</dbReference>
<evidence type="ECO:0000259" key="2">
    <source>
        <dbReference type="PROSITE" id="PS51724"/>
    </source>
</evidence>
<dbReference type="Gene3D" id="3.40.50.300">
    <property type="entry name" value="P-loop containing nucleotide triphosphate hydrolases"/>
    <property type="match status" value="1"/>
</dbReference>
<dbReference type="Pfam" id="PF05036">
    <property type="entry name" value="SPOR"/>
    <property type="match status" value="1"/>
</dbReference>
<feature type="domain" description="SPOR" evidence="2">
    <location>
        <begin position="450"/>
        <end position="526"/>
    </location>
</feature>
<keyword evidence="4" id="KW-1185">Reference proteome</keyword>
<dbReference type="PROSITE" id="PS51724">
    <property type="entry name" value="SPOR"/>
    <property type="match status" value="1"/>
</dbReference>
<evidence type="ECO:0000313" key="3">
    <source>
        <dbReference type="EMBL" id="MBB3102910.1"/>
    </source>
</evidence>
<dbReference type="PANTHER" id="PTHR35894">
    <property type="entry name" value="GENERAL SECRETION PATHWAY PROTEIN A-RELATED"/>
    <property type="match status" value="1"/>
</dbReference>